<organism evidence="3 4">
    <name type="scientific">Sphingomonas kyeonggiensis</name>
    <dbReference type="NCBI Taxonomy" id="1268553"/>
    <lineage>
        <taxon>Bacteria</taxon>
        <taxon>Pseudomonadati</taxon>
        <taxon>Pseudomonadota</taxon>
        <taxon>Alphaproteobacteria</taxon>
        <taxon>Sphingomonadales</taxon>
        <taxon>Sphingomonadaceae</taxon>
        <taxon>Sphingomonas</taxon>
    </lineage>
</organism>
<evidence type="ECO:0000256" key="1">
    <source>
        <dbReference type="SAM" id="Phobius"/>
    </source>
</evidence>
<comment type="caution">
    <text evidence="3">The sequence shown here is derived from an EMBL/GenBank/DDBJ whole genome shotgun (WGS) entry which is preliminary data.</text>
</comment>
<dbReference type="RefSeq" id="WP_184161690.1">
    <property type="nucleotide sequence ID" value="NZ_JACHLN010000001.1"/>
</dbReference>
<accession>A0A7W7JY83</accession>
<gene>
    <name evidence="3" type="ORF">HNP52_000372</name>
</gene>
<reference evidence="3 4" key="1">
    <citation type="submission" date="2020-08" db="EMBL/GenBank/DDBJ databases">
        <title>Functional genomics of gut bacteria from endangered species of beetles.</title>
        <authorList>
            <person name="Carlos-Shanley C."/>
        </authorList>
    </citation>
    <scope>NUCLEOTIDE SEQUENCE [LARGE SCALE GENOMIC DNA]</scope>
    <source>
        <strain evidence="3 4">S00224</strain>
    </source>
</reference>
<keyword evidence="1" id="KW-1133">Transmembrane helix</keyword>
<dbReference type="AlphaFoldDB" id="A0A7W7JY83"/>
<dbReference type="Proteomes" id="UP000575241">
    <property type="component" value="Unassembled WGS sequence"/>
</dbReference>
<protein>
    <recommendedName>
        <fullName evidence="2">DUF4178 domain-containing protein</fullName>
    </recommendedName>
</protein>
<sequence length="457" mass="50426">MPPETELQLPAAPAVKALACPACGGSVALRAAGYSVSVVCQYCSSILDVTDPQVKLITEYRQAAEALEIQLGSRGTLRGIEWEAIGYLQRSAADGGAWDEYLLFNPYHGYRWLITDGRGWSLGEQLTVSPSYSDYETMMLGDRAYTRFYEDSSARVNYVLGEFYWRVAVGEEVVGADWVRPGSMLSREKNAHEVSWTRSILLDHKEMAEAFGVQKGASWPPMPHQPSPNAAWLGTGFKIFAGMFLLLTVLILAFGGTSWVTAGRFPIAPDGTERTVTLGPIHLGHLYQRVEIRADVPRLENGWVDLDYTLVDRKTQQVYEAYGAAERYSGSDSDGPWTEGSRRSSISVASVPAGDYDLVVDYKGNRWNSSTTWDYARGMSVEDPGWLNQDNQPEVVVEVRGGALFASSFFIALLLLGLPLLIGLIRHIQFDKARQAESDFAPTGFAALTQSSEDDEE</sequence>
<evidence type="ECO:0000313" key="3">
    <source>
        <dbReference type="EMBL" id="MBB4837321.1"/>
    </source>
</evidence>
<feature type="transmembrane region" description="Helical" evidence="1">
    <location>
        <begin position="403"/>
        <end position="425"/>
    </location>
</feature>
<feature type="domain" description="DUF4178" evidence="2">
    <location>
        <begin position="70"/>
        <end position="198"/>
    </location>
</feature>
<evidence type="ECO:0000259" key="2">
    <source>
        <dbReference type="Pfam" id="PF13785"/>
    </source>
</evidence>
<evidence type="ECO:0000313" key="4">
    <source>
        <dbReference type="Proteomes" id="UP000575241"/>
    </source>
</evidence>
<dbReference type="InterPro" id="IPR025235">
    <property type="entry name" value="DUF4178"/>
</dbReference>
<proteinExistence type="predicted"/>
<name>A0A7W7JY83_9SPHN</name>
<keyword evidence="4" id="KW-1185">Reference proteome</keyword>
<feature type="transmembrane region" description="Helical" evidence="1">
    <location>
        <begin position="239"/>
        <end position="260"/>
    </location>
</feature>
<dbReference type="Pfam" id="PF13785">
    <property type="entry name" value="DUF4178"/>
    <property type="match status" value="1"/>
</dbReference>
<keyword evidence="1" id="KW-0812">Transmembrane</keyword>
<keyword evidence="1" id="KW-0472">Membrane</keyword>
<dbReference type="EMBL" id="JACHLN010000001">
    <property type="protein sequence ID" value="MBB4837321.1"/>
    <property type="molecule type" value="Genomic_DNA"/>
</dbReference>